<feature type="chain" id="PRO_5005531629" description="Beta/gamma crystallin 'Greek key' domain-containing protein" evidence="3">
    <location>
        <begin position="25"/>
        <end position="1533"/>
    </location>
</feature>
<dbReference type="RefSeq" id="WP_000482254.1">
    <property type="nucleotide sequence ID" value="NZ_CP016324.1"/>
</dbReference>
<proteinExistence type="inferred from homology"/>
<comment type="caution">
    <text evidence="5">The sequence shown here is derived from an EMBL/GenBank/DDBJ whole genome shotgun (WGS) entry which is preliminary data.</text>
</comment>
<evidence type="ECO:0000313" key="6">
    <source>
        <dbReference type="Proteomes" id="UP000003017"/>
    </source>
</evidence>
<evidence type="ECO:0000256" key="2">
    <source>
        <dbReference type="ARBA" id="ARBA00022737"/>
    </source>
</evidence>
<evidence type="ECO:0000256" key="3">
    <source>
        <dbReference type="SAM" id="SignalP"/>
    </source>
</evidence>
<dbReference type="InterPro" id="IPR001064">
    <property type="entry name" value="Beta/gamma_crystallin"/>
</dbReference>
<dbReference type="SMART" id="SM00247">
    <property type="entry name" value="XTALbg"/>
    <property type="match status" value="2"/>
</dbReference>
<comment type="similarity">
    <text evidence="1">Belongs to the beta/gamma-crystallin family.</text>
</comment>
<protein>
    <recommendedName>
        <fullName evidence="4">Beta/gamma crystallin 'Greek key' domain-containing protein</fullName>
    </recommendedName>
</protein>
<dbReference type="SUPFAM" id="SSF49695">
    <property type="entry name" value="gamma-Crystallin-like"/>
    <property type="match status" value="2"/>
</dbReference>
<reference evidence="5 6" key="2">
    <citation type="submission" date="2010-08" db="EMBL/GenBank/DDBJ databases">
        <title>The Genome Sequence of Vibrio cholerae strain 2740-80.</title>
        <authorList>
            <consortium name="The Broad Institute Genome Sequencing Platform"/>
            <person name="Colwell R."/>
            <person name="Young S.K."/>
            <person name="Zeng Q."/>
            <person name="Alvarado L."/>
            <person name="Berlin A."/>
            <person name="Chapman S."/>
            <person name="Chen Z."/>
            <person name="Freedman E."/>
            <person name="Gellesch M."/>
            <person name="Goldberg J."/>
            <person name="Griggs A."/>
            <person name="Gujja S."/>
            <person name="Heilman E."/>
            <person name="Heiman D."/>
            <person name="Howarth C."/>
            <person name="Larson L."/>
            <person name="Mehta T."/>
            <person name="Neiman D.N."/>
            <person name="Park D."/>
            <person name="Pearson M."/>
            <person name="Roberts A."/>
            <person name="Saif S."/>
            <person name="Shenoy N."/>
            <person name="Sisk P."/>
            <person name="Stolte C."/>
            <person name="Sykes S."/>
            <person name="White J."/>
            <person name="Yandava C."/>
            <person name="Borodovsky M."/>
            <person name="Heidelberg J."/>
            <person name="Haas B."/>
            <person name="Nusbaum C."/>
            <person name="Birren B."/>
        </authorList>
    </citation>
    <scope>NUCLEOTIDE SEQUENCE [LARGE SCALE GENOMIC DNA]</scope>
    <source>
        <strain evidence="5 6">2740-80</strain>
    </source>
</reference>
<sequence length="1533" mass="174748">MFNKKITITSTGITLSIFSFMAKADPKINFAVDYFSYGSNGRCMVAMEIEKSNLNEIYNIINKNHFDIDFEVLLYEKDKNGKIEKPHGTEMVKFKFNEFDNLVHDHVIVMSKMELPYSWWHECKVLSVNLSDKKYAKVTIYDDFNGDVSFRNIVENNKISSFDFFSDIVNMAFAYRMKDEKPTENEILQNISKMKSYNKGKSGNESLNRKIIGYTNTISLGDSGINGSIGFNISEDFIKLRTKDKINNFIKEKIVKPAVEVGIVDRKFQESKYIDELRQRLLKSLNQDHYFEYGSEKNLQLSLVMMFSDLYSQPILSYGKTIPAYSDSFFSDLWESMLSGFINSIEPVKLYEHESYHGHSISLNMDSEFLHGFNDIASSIKIPKGWQVTLFEHGGYTGSSIVANSDIKALGEKNLNDTVSSLMVEYVGDDPSELYDMLLLTINYGNLSGIDFSREIFNKNKDIIVDYKKGTINHRGITGGFLGKTFAQVAAILYQKSIEELSYIELLSTKNALESIGIDTVYPYGSMDNIKASLFLRVNNNLSKRLLPEEVGIGSEPFIIDELLARNNQLTMFNFSNALDKLTEDIYSNANLYRSDNVVRLYADHNYTGHYIDIENSTKFLHGFNDTLSSWTIPHGWSVRFYEHGDYQGRYWTRDASGNESGFNDVISSIEILKKTSGIKGSLIRNELESLKNSYREIDKFQVIVGYENETPIYALPLTDELFAKAQLYSYGLDANFVDKHWKSYLKKGRLSLIPGVRVGKDILKKDAAALGGDVTTKGAQDLWRRKYQEISQVMAKYIATLISFKAKLEGKESWDIQSENKNRSVRFNFGFGITYYNMGNNGKAHSRYENIPTQSWVMTGKDISYSVTTPGDLLSLFSLNNFKVIEPIDFNSGSNNYPLYQLMNSDYADKCSYYQDGWYPRWNVCDTKFITRNKKSYNTKDIMSYGWQEFLNFKMNDLKTVQTDRDIAYQVLMAILPVWGTVEDIKSGDAGMATLGVLGDVMFFLPIAKSVSSIGKLSAKAASSKLLPRNVKFVRNVIGLNKQGKYSLTSSQADRAFYKLKIQGKLKELPKVILNELNPIAGLDQLVVTGTSKLYKKYSSRVSIPKKNIIGDNSVVFYDDLKFKSEVFSVSYLDDGYLIINNQYRAVYIDGNYYRVEYDPILRANFIYEQNSGRRIEIIKDKNGNWSIKEINNGICPLVSLMNNTKVCHFTNIDDALISMGFDPKTRTASGLLELINGRYGPDIKEYLLKLNSSLSLNYNIDIDTLNWVFDTIENSGMSRYAFTPFVKNTDAIMYDMLGKFYNNNMSIKPVFLNKSQYKKLKKTLDSDKELIINVISEQRKINLNEAQQLFDEFYASVTKDPIFGLDSITHDRPVIHVVGHGDAGDEVIYPGDASHYFYAFELADMLKNKGLKPDSIIKLDFCWSACSLKPSDYSKTEVLTRMNKGDYTPLFGDIDDSFLGEFAKELTAMYPTFRGPIIGYVGTVLNTIQDNVLTLANTQGRFHAVEMNFSDGKFFFKKEDAEVIYGSYKNK</sequence>
<dbReference type="InterPro" id="IPR011024">
    <property type="entry name" value="G_crystallin-like"/>
</dbReference>
<dbReference type="Gene3D" id="2.60.20.10">
    <property type="entry name" value="Crystallins"/>
    <property type="match status" value="2"/>
</dbReference>
<name>A0A0K9UTC0_VIBCL</name>
<feature type="signal peptide" evidence="3">
    <location>
        <begin position="1"/>
        <end position="24"/>
    </location>
</feature>
<gene>
    <name evidence="5" type="ORF">VC274080_020898</name>
</gene>
<organism evidence="5 6">
    <name type="scientific">Vibrio cholerae 2740-80</name>
    <dbReference type="NCBI Taxonomy" id="412614"/>
    <lineage>
        <taxon>Bacteria</taxon>
        <taxon>Pseudomonadati</taxon>
        <taxon>Pseudomonadota</taxon>
        <taxon>Gammaproteobacteria</taxon>
        <taxon>Vibrionales</taxon>
        <taxon>Vibrionaceae</taxon>
        <taxon>Vibrio</taxon>
    </lineage>
</organism>
<evidence type="ECO:0000313" key="5">
    <source>
        <dbReference type="EMBL" id="KNA59540.1"/>
    </source>
</evidence>
<dbReference type="Proteomes" id="UP000003017">
    <property type="component" value="Unassembled WGS sequence"/>
</dbReference>
<evidence type="ECO:0000256" key="1">
    <source>
        <dbReference type="ARBA" id="ARBA00009646"/>
    </source>
</evidence>
<reference evidence="5 6" key="1">
    <citation type="submission" date="2007-01" db="EMBL/GenBank/DDBJ databases">
        <authorList>
            <person name="Kobayashi T."/>
            <person name="Suzuki M."/>
            <person name="Inoue H."/>
            <person name="Itai R.N."/>
            <person name="Takahashi M."/>
            <person name="Nakanishi H."/>
            <person name="Mori S."/>
            <person name="Nishizawa N.K."/>
        </authorList>
    </citation>
    <scope>NUCLEOTIDE SEQUENCE [LARGE SCALE GENOMIC DNA]</scope>
    <source>
        <strain evidence="5 6">2740-80</strain>
    </source>
</reference>
<feature type="domain" description="Beta/gamma crystallin 'Greek key'" evidence="4">
    <location>
        <begin position="598"/>
        <end position="673"/>
    </location>
</feature>
<accession>A0A0K9UTC0</accession>
<dbReference type="EMBL" id="AAUT02000016">
    <property type="protein sequence ID" value="KNA59540.1"/>
    <property type="molecule type" value="Genomic_DNA"/>
</dbReference>
<keyword evidence="2" id="KW-0677">Repeat</keyword>
<evidence type="ECO:0000259" key="4">
    <source>
        <dbReference type="SMART" id="SM00247"/>
    </source>
</evidence>
<keyword evidence="3" id="KW-0732">Signal</keyword>
<feature type="domain" description="Beta/gamma crystallin 'Greek key'" evidence="4">
    <location>
        <begin position="347"/>
        <end position="425"/>
    </location>
</feature>